<protein>
    <submittedName>
        <fullName evidence="2">Uncharacterized protein</fullName>
    </submittedName>
</protein>
<organism evidence="2">
    <name type="scientific">uncultured Planctomycetota bacterium</name>
    <dbReference type="NCBI Taxonomy" id="120965"/>
    <lineage>
        <taxon>Bacteria</taxon>
        <taxon>Pseudomonadati</taxon>
        <taxon>Planctomycetota</taxon>
        <taxon>environmental samples</taxon>
    </lineage>
</organism>
<reference evidence="2" key="1">
    <citation type="journal article" date="2005" name="Environ. Microbiol.">
        <title>Genetic and functional properties of uncultivated thermophilic crenarchaeotes from a subsurface gold mine as revealed by analysis of genome fragments.</title>
        <authorList>
            <person name="Nunoura T."/>
            <person name="Hirayama H."/>
            <person name="Takami H."/>
            <person name="Oida H."/>
            <person name="Nishi S."/>
            <person name="Shimamura S."/>
            <person name="Suzuki Y."/>
            <person name="Inagaki F."/>
            <person name="Takai K."/>
            <person name="Nealson K.H."/>
            <person name="Horikoshi K."/>
        </authorList>
    </citation>
    <scope>NUCLEOTIDE SEQUENCE</scope>
</reference>
<gene>
    <name evidence="2" type="ORF">HGMM_F37F03C17</name>
</gene>
<evidence type="ECO:0000313" key="2">
    <source>
        <dbReference type="EMBL" id="BAL56394.1"/>
    </source>
</evidence>
<reference evidence="2" key="2">
    <citation type="journal article" date="2012" name="PLoS ONE">
        <title>A Deeply Branching Thermophilic Bacterium with an Ancient Acetyl-CoA Pathway Dominates a Subsurface Ecosystem.</title>
        <authorList>
            <person name="Takami H."/>
            <person name="Noguchi H."/>
            <person name="Takaki Y."/>
            <person name="Uchiyama I."/>
            <person name="Toyoda A."/>
            <person name="Nishi S."/>
            <person name="Chee G.-J."/>
            <person name="Arai W."/>
            <person name="Nunoura T."/>
            <person name="Itoh T."/>
            <person name="Hattori M."/>
            <person name="Takai K."/>
        </authorList>
    </citation>
    <scope>NUCLEOTIDE SEQUENCE</scope>
</reference>
<dbReference type="EMBL" id="AP011746">
    <property type="protein sequence ID" value="BAL56394.1"/>
    <property type="molecule type" value="Genomic_DNA"/>
</dbReference>
<feature type="transmembrane region" description="Helical" evidence="1">
    <location>
        <begin position="115"/>
        <end position="136"/>
    </location>
</feature>
<feature type="transmembrane region" description="Helical" evidence="1">
    <location>
        <begin position="235"/>
        <end position="255"/>
    </location>
</feature>
<keyword evidence="1" id="KW-1133">Transmembrane helix</keyword>
<keyword evidence="1" id="KW-0812">Transmembrane</keyword>
<evidence type="ECO:0000256" key="1">
    <source>
        <dbReference type="SAM" id="Phobius"/>
    </source>
</evidence>
<dbReference type="AlphaFoldDB" id="H5SJQ8"/>
<proteinExistence type="predicted"/>
<accession>H5SJQ8</accession>
<keyword evidence="1" id="KW-0472">Membrane</keyword>
<sequence>MFVLGVDLLGRTVQCGHCRNYFVVVPAPEADQYAQSAEAARRLATIQVQGVIHFVRRAWLRDWQGEKWYVRYPSNWLEVSHFLFALALFGAAILGTIATVIFLVQAIGAPNGPGLFGLVFLTLALGCAVLPLYLWVKLSMPRFVTGIYAGQKRPPYFSQRTLWRPVIFIRAPSVWRMLLGRWQIEDHRGEILAELRRTIWPWRLFTRRRWTMRIPNWESQFLIEETFWLPGAVRWLLLLPLGLLRLAFFLTPWLLRPFRPNCRVRLAGTSYVLAQSRTVVSLVDTTVLELNTGAEQLLDWRLVRALAALLHGEA</sequence>
<name>H5SJQ8_9BACT</name>
<feature type="transmembrane region" description="Helical" evidence="1">
    <location>
        <begin position="82"/>
        <end position="103"/>
    </location>
</feature>